<dbReference type="AlphaFoldDB" id="A0A4P9WY98"/>
<dbReference type="Proteomes" id="UP000274922">
    <property type="component" value="Unassembled WGS sequence"/>
</dbReference>
<dbReference type="EMBL" id="ML014126">
    <property type="protein sequence ID" value="RKP03258.1"/>
    <property type="molecule type" value="Genomic_DNA"/>
</dbReference>
<evidence type="ECO:0000313" key="4">
    <source>
        <dbReference type="Proteomes" id="UP000274922"/>
    </source>
</evidence>
<proteinExistence type="predicted"/>
<accession>A0A4P9WY98</accession>
<organism evidence="1 3">
    <name type="scientific">Caulochytrium protostelioides</name>
    <dbReference type="NCBI Taxonomy" id="1555241"/>
    <lineage>
        <taxon>Eukaryota</taxon>
        <taxon>Fungi</taxon>
        <taxon>Fungi incertae sedis</taxon>
        <taxon>Chytridiomycota</taxon>
        <taxon>Chytridiomycota incertae sedis</taxon>
        <taxon>Chytridiomycetes</taxon>
        <taxon>Caulochytriales</taxon>
        <taxon>Caulochytriaceae</taxon>
        <taxon>Caulochytrium</taxon>
    </lineage>
</organism>
<evidence type="ECO:0000313" key="1">
    <source>
        <dbReference type="EMBL" id="RKO97692.1"/>
    </source>
</evidence>
<evidence type="ECO:0008006" key="5">
    <source>
        <dbReference type="Google" id="ProtNLM"/>
    </source>
</evidence>
<evidence type="ECO:0000313" key="3">
    <source>
        <dbReference type="Proteomes" id="UP000268535"/>
    </source>
</evidence>
<dbReference type="EMBL" id="ML009192">
    <property type="protein sequence ID" value="RKO97692.1"/>
    <property type="molecule type" value="Genomic_DNA"/>
</dbReference>
<reference evidence="3 4" key="1">
    <citation type="journal article" date="2018" name="Nat. Microbiol.">
        <title>Leveraging single-cell genomics to expand the fungal tree of life.</title>
        <authorList>
            <person name="Ahrendt S.R."/>
            <person name="Quandt C.A."/>
            <person name="Ciobanu D."/>
            <person name="Clum A."/>
            <person name="Salamov A."/>
            <person name="Andreopoulos B."/>
            <person name="Cheng J.F."/>
            <person name="Woyke T."/>
            <person name="Pelin A."/>
            <person name="Henrissat B."/>
            <person name="Reynolds N.K."/>
            <person name="Benny G.L."/>
            <person name="Smith M.E."/>
            <person name="James T.Y."/>
            <person name="Grigoriev I.V."/>
        </authorList>
    </citation>
    <scope>NUCLEOTIDE SEQUENCE [LARGE SCALE GENOMIC DNA]</scope>
    <source>
        <strain evidence="3 4">ATCC 52028</strain>
    </source>
</reference>
<dbReference type="Proteomes" id="UP000268535">
    <property type="component" value="Unassembled WGS sequence"/>
</dbReference>
<gene>
    <name evidence="1" type="ORF">CAUPRSCDRAFT_10652</name>
    <name evidence="2" type="ORF">CXG81DRAFT_17208</name>
</gene>
<protein>
    <recommendedName>
        <fullName evidence="5">PB1 domain-containing protein</fullName>
    </recommendedName>
</protein>
<keyword evidence="4" id="KW-1185">Reference proteome</keyword>
<sequence length="502" mass="53798">MWTHKPTRTFHSLSPISPTSRCRSPPWWATAHPDPFPARATTRDALTPATISAPEVPPFEIDTDSEAEAMNGDTHIRLFLRETAANTLRRIRVPLTSSAATYQAFLSVVANTLKLPEADLGITWVDPDGVRHVIASPNALEAMLAATAAAAPTAGQTIRIVDVTSLAASNAISHRRAILAATPVLREASAAVASGVLRRVVMLSSPDETDHAVHHVDFATARLAKHDRPVASISVHRKPEMAMPGGMADEEEDGPDRVSHPLFAAWGEQTLPVAWPSPPEKTAETATLLTMHDMQLEDMTPRSEALSDGVRADLEAYVNGPMRRACGCLCSCGKEVEKRLETMNTATQMTTPPPPPPMPPVRHAAKVIRPLVLVQSKARLVRDAAVQVSSPPSSTMDSPLSMAGIEAAFNAQLLIAIHESETAAMWRAAMMVTQHTTILSNAAQQAMTAMPDSPAAAPMIELEEEVSSPIATVDDAAVAAPDRPAFEPAEHLGDQEDEFVVL</sequence>
<evidence type="ECO:0000313" key="2">
    <source>
        <dbReference type="EMBL" id="RKP03258.1"/>
    </source>
</evidence>
<name>A0A4P9WY98_9FUNG</name>
<reference evidence="1" key="3">
    <citation type="submission" date="2018-08" db="EMBL/GenBank/DDBJ databases">
        <title>Leveraging single-cell genomics to expand the Fungal Tree of Life.</title>
        <authorList>
            <consortium name="DOE Joint Genome Institute"/>
            <person name="Ahrendt S.R."/>
            <person name="Quandt C.A."/>
            <person name="Ciobanu D."/>
            <person name="Clum A."/>
            <person name="Salamov A."/>
            <person name="Andreopoulos B."/>
            <person name="Cheng J.-F."/>
            <person name="Woyke T."/>
            <person name="Pelin A."/>
            <person name="Henrissat B."/>
            <person name="Reynolds N."/>
            <person name="Benny G.L."/>
            <person name="Smith M.E."/>
            <person name="James T.Y."/>
            <person name="Grigoriev I.V."/>
        </authorList>
    </citation>
    <scope>NUCLEOTIDE SEQUENCE</scope>
    <source>
        <strain evidence="1">ATCC 52028</strain>
    </source>
</reference>
<reference evidence="2" key="2">
    <citation type="submission" date="2018-04" db="EMBL/GenBank/DDBJ databases">
        <title>Leveraging single-cell genomics to expand the Fungal Tree of Life.</title>
        <authorList>
            <consortium name="DOE Joint Genome Institute"/>
            <person name="Ahrendt S.R."/>
            <person name="Quandt C.A."/>
            <person name="Ciobanu D."/>
            <person name="Clum A."/>
            <person name="Salamov A."/>
            <person name="Andreopoulos B."/>
            <person name="Cheng J.-F."/>
            <person name="Woyke T."/>
            <person name="Pelin A."/>
            <person name="Henrissat B."/>
            <person name="Benny G.L."/>
            <person name="Smith M.E."/>
            <person name="James T.Y."/>
            <person name="Grigoriev I.V."/>
        </authorList>
    </citation>
    <scope>NUCLEOTIDE SEQUENCE</scope>
    <source>
        <strain evidence="2">ATCC 52028</strain>
    </source>
</reference>